<dbReference type="EC" id="2.7.7.106" evidence="5"/>
<dbReference type="Proteomes" id="UP000727654">
    <property type="component" value="Unassembled WGS sequence"/>
</dbReference>
<comment type="function">
    <text evidence="5">Guanylyltransferase that catalyzes the activation of (2R)-3-phosphoglycerate (3PG) as 3-[(R)-glyceryl]-diphospho-5'-guanosine, via the condensation of 3PG with GTP. It is involved in the biosynthesis of a derivative of the hydride carrier cofactor coenzyme F420, 3PG-F420.</text>
</comment>
<dbReference type="RefSeq" id="WP_224080055.1">
    <property type="nucleotide sequence ID" value="NZ_CAJZAI010000005.1"/>
</dbReference>
<protein>
    <recommendedName>
        <fullName evidence="5">3-phospho-D-glycerate guanylyltransferase</fullName>
        <shortName evidence="5">3PG guanylyltransferase</shortName>
        <ecNumber evidence="5">2.7.7.106</ecNumber>
    </recommendedName>
</protein>
<evidence type="ECO:0000313" key="6">
    <source>
        <dbReference type="EMBL" id="CAG9173406.1"/>
    </source>
</evidence>
<dbReference type="PANTHER" id="PTHR40392">
    <property type="entry name" value="2-PHOSPHO-L-LACTATE GUANYLYLTRANSFERASE"/>
    <property type="match status" value="1"/>
</dbReference>
<evidence type="ECO:0000256" key="1">
    <source>
        <dbReference type="ARBA" id="ARBA00022679"/>
    </source>
</evidence>
<evidence type="ECO:0000256" key="4">
    <source>
        <dbReference type="ARBA" id="ARBA00023134"/>
    </source>
</evidence>
<comment type="similarity">
    <text evidence="5">Belongs to the CofC family.</text>
</comment>
<comment type="caution">
    <text evidence="6">The sequence shown here is derived from an EMBL/GenBank/DDBJ whole genome shotgun (WGS) entry which is preliminary data.</text>
</comment>
<keyword evidence="7" id="KW-1185">Reference proteome</keyword>
<sequence length="229" mass="25088">MNSERPQDRDIWAVVPARSVVTGKSRLAPVVSDAARRYLNATLLRHTVETVKSAFDADRVLVVSACDEVRQLALQLGVETLRDHQPHGLNAALEQAAAEVARRGAKGVLVLPSDLPLLSASDLELLLCAYQQKRQMVISPNHENSGTNALLLAPVAAIPYAFGVGSFLKHVIHARELHLPTKVVRSQGLALDLDLPEDLAYWAELIHGAARYDFSRRVLSDLRARNVCV</sequence>
<dbReference type="GO" id="GO:0043814">
    <property type="term" value="F:phospholactate guanylyltransferase activity"/>
    <property type="evidence" value="ECO:0007669"/>
    <property type="project" value="UniProtKB-EC"/>
</dbReference>
<evidence type="ECO:0000313" key="7">
    <source>
        <dbReference type="Proteomes" id="UP000727654"/>
    </source>
</evidence>
<dbReference type="NCBIfam" id="TIGR03552">
    <property type="entry name" value="F420_cofC"/>
    <property type="match status" value="1"/>
</dbReference>
<reference evidence="6 7" key="1">
    <citation type="submission" date="2021-08" db="EMBL/GenBank/DDBJ databases">
        <authorList>
            <person name="Peeters C."/>
        </authorList>
    </citation>
    <scope>NUCLEOTIDE SEQUENCE [LARGE SCALE GENOMIC DNA]</scope>
    <source>
        <strain evidence="6 7">LMG 23992</strain>
    </source>
</reference>
<dbReference type="EMBL" id="CAJZAI010000005">
    <property type="protein sequence ID" value="CAG9173406.1"/>
    <property type="molecule type" value="Genomic_DNA"/>
</dbReference>
<accession>A0ABN7YLY1</accession>
<dbReference type="Pfam" id="PF01983">
    <property type="entry name" value="CofC"/>
    <property type="match status" value="1"/>
</dbReference>
<evidence type="ECO:0000256" key="3">
    <source>
        <dbReference type="ARBA" id="ARBA00022741"/>
    </source>
</evidence>
<organism evidence="6 7">
    <name type="scientific">Cupriavidus laharis</name>
    <dbReference type="NCBI Taxonomy" id="151654"/>
    <lineage>
        <taxon>Bacteria</taxon>
        <taxon>Pseudomonadati</taxon>
        <taxon>Pseudomonadota</taxon>
        <taxon>Betaproteobacteria</taxon>
        <taxon>Burkholderiales</taxon>
        <taxon>Burkholderiaceae</taxon>
        <taxon>Cupriavidus</taxon>
    </lineage>
</organism>
<keyword evidence="3 5" id="KW-0547">Nucleotide-binding</keyword>
<comment type="catalytic activity">
    <reaction evidence="5">
        <text>(2R)-3-phosphoglycerate + GTP + H(+) = 3-[(R)-glyceryl]-diphospho-5'-guanosine + diphosphate</text>
        <dbReference type="Rhea" id="RHEA:63440"/>
        <dbReference type="ChEBI" id="CHEBI:15378"/>
        <dbReference type="ChEBI" id="CHEBI:33019"/>
        <dbReference type="ChEBI" id="CHEBI:37565"/>
        <dbReference type="ChEBI" id="CHEBI:58272"/>
        <dbReference type="ChEBI" id="CHEBI:147306"/>
        <dbReference type="EC" id="2.7.7.106"/>
    </reaction>
</comment>
<dbReference type="InterPro" id="IPR029044">
    <property type="entry name" value="Nucleotide-diphossugar_trans"/>
</dbReference>
<proteinExistence type="inferred from homology"/>
<dbReference type="Gene3D" id="3.90.550.10">
    <property type="entry name" value="Spore Coat Polysaccharide Biosynthesis Protein SpsA, Chain A"/>
    <property type="match status" value="1"/>
</dbReference>
<name>A0ABN7YLY1_9BURK</name>
<keyword evidence="4 5" id="KW-0342">GTP-binding</keyword>
<dbReference type="InterPro" id="IPR002835">
    <property type="entry name" value="CofC"/>
</dbReference>
<dbReference type="PANTHER" id="PTHR40392:SF1">
    <property type="entry name" value="2-PHOSPHO-L-LACTATE GUANYLYLTRANSFERASE"/>
    <property type="match status" value="1"/>
</dbReference>
<gene>
    <name evidence="6" type="primary">fbiD_1</name>
    <name evidence="5" type="synonym">fbiD</name>
    <name evidence="6" type="ORF">LMG23992_02441</name>
</gene>
<dbReference type="SUPFAM" id="SSF53448">
    <property type="entry name" value="Nucleotide-diphospho-sugar transferases"/>
    <property type="match status" value="1"/>
</dbReference>
<dbReference type="HAMAP" id="MF_02114">
    <property type="entry name" value="CofC"/>
    <property type="match status" value="1"/>
</dbReference>
<keyword evidence="2 5" id="KW-0548">Nucleotidyltransferase</keyword>
<keyword evidence="1 5" id="KW-0808">Transferase</keyword>
<evidence type="ECO:0000256" key="2">
    <source>
        <dbReference type="ARBA" id="ARBA00022695"/>
    </source>
</evidence>
<evidence type="ECO:0000256" key="5">
    <source>
        <dbReference type="HAMAP-Rule" id="MF_02114"/>
    </source>
</evidence>
<comment type="pathway">
    <text evidence="5">Cofactor biosynthesis; coenzyme F420 biosynthesis.</text>
</comment>